<dbReference type="AlphaFoldDB" id="A0AAN9E742"/>
<keyword evidence="2" id="KW-1185">Reference proteome</keyword>
<protein>
    <submittedName>
        <fullName evidence="1">Uncharacterized protein</fullName>
    </submittedName>
</protein>
<evidence type="ECO:0000313" key="2">
    <source>
        <dbReference type="Proteomes" id="UP001372338"/>
    </source>
</evidence>
<accession>A0AAN9E742</accession>
<sequence>MSRSQTLASSPHPRKCRRCHHLRRSKPPLCRSHIVRVPQSSTFATSSLTSTTHPPWEQHSRLNHQFLCPSDLGFALFSFLLYSFIGLLKFDSFQELHPLYHRLCDGRIREVRPEISCGSQSVSLGARNHYFVLPMLAIDIFVKLQPSRHRSLFTLATSMIIFTSKAYNILSIISIAKMELTDKTVDPFLQLVNDNKLQAVTDTIRQPSKVYGSNEDDEDALKSLSGLKLIESQSKESFATMIVQSLGKSSNESPFLIEQLVNDFTPDDACPLGAQLSSETTGNIYLSELKDDDKLPEMVDIPLFTIDDDIPAGGLGSQADLDALQPSENPNLLSVDDILGSVEPY</sequence>
<organism evidence="1 2">
    <name type="scientific">Crotalaria pallida</name>
    <name type="common">Smooth rattlebox</name>
    <name type="synonym">Crotalaria striata</name>
    <dbReference type="NCBI Taxonomy" id="3830"/>
    <lineage>
        <taxon>Eukaryota</taxon>
        <taxon>Viridiplantae</taxon>
        <taxon>Streptophyta</taxon>
        <taxon>Embryophyta</taxon>
        <taxon>Tracheophyta</taxon>
        <taxon>Spermatophyta</taxon>
        <taxon>Magnoliopsida</taxon>
        <taxon>eudicotyledons</taxon>
        <taxon>Gunneridae</taxon>
        <taxon>Pentapetalae</taxon>
        <taxon>rosids</taxon>
        <taxon>fabids</taxon>
        <taxon>Fabales</taxon>
        <taxon>Fabaceae</taxon>
        <taxon>Papilionoideae</taxon>
        <taxon>50 kb inversion clade</taxon>
        <taxon>genistoids sensu lato</taxon>
        <taxon>core genistoids</taxon>
        <taxon>Crotalarieae</taxon>
        <taxon>Crotalaria</taxon>
    </lineage>
</organism>
<gene>
    <name evidence="1" type="ORF">RIF29_32873</name>
</gene>
<proteinExistence type="predicted"/>
<evidence type="ECO:0000313" key="1">
    <source>
        <dbReference type="EMBL" id="KAK7250435.1"/>
    </source>
</evidence>
<reference evidence="1 2" key="1">
    <citation type="submission" date="2024-01" db="EMBL/GenBank/DDBJ databases">
        <title>The genomes of 5 underutilized Papilionoideae crops provide insights into root nodulation and disease resistanc.</title>
        <authorList>
            <person name="Yuan L."/>
        </authorList>
    </citation>
    <scope>NUCLEOTIDE SEQUENCE [LARGE SCALE GENOMIC DNA]</scope>
    <source>
        <strain evidence="1">ZHUSHIDOU_FW_LH</strain>
        <tissue evidence="1">Leaf</tissue>
    </source>
</reference>
<dbReference type="Proteomes" id="UP001372338">
    <property type="component" value="Unassembled WGS sequence"/>
</dbReference>
<dbReference type="EMBL" id="JAYWIO010000007">
    <property type="protein sequence ID" value="KAK7250435.1"/>
    <property type="molecule type" value="Genomic_DNA"/>
</dbReference>
<comment type="caution">
    <text evidence="1">The sequence shown here is derived from an EMBL/GenBank/DDBJ whole genome shotgun (WGS) entry which is preliminary data.</text>
</comment>
<dbReference type="InterPro" id="IPR055296">
    <property type="entry name" value="SRL2-like"/>
</dbReference>
<dbReference type="PANTHER" id="PTHR46087">
    <property type="entry name" value="PUTATIVE, EXPRESSED-RELATED"/>
    <property type="match status" value="1"/>
</dbReference>
<name>A0AAN9E742_CROPI</name>
<dbReference type="PANTHER" id="PTHR46087:SF7">
    <property type="entry name" value="CYCLIN-LIKE PROTEIN"/>
    <property type="match status" value="1"/>
</dbReference>